<evidence type="ECO:0000259" key="12">
    <source>
        <dbReference type="Pfam" id="PF00501"/>
    </source>
</evidence>
<evidence type="ECO:0000256" key="10">
    <source>
        <dbReference type="SAM" id="Coils"/>
    </source>
</evidence>
<feature type="domain" description="CEP152 CEP63 binding coiled coil" evidence="13">
    <location>
        <begin position="1434"/>
        <end position="1464"/>
    </location>
</feature>
<evidence type="ECO:0000259" key="13">
    <source>
        <dbReference type="Pfam" id="PF25770"/>
    </source>
</evidence>
<protein>
    <recommendedName>
        <fullName evidence="6">long-chain-fatty-acid--CoA ligase</fullName>
        <ecNumber evidence="6">6.2.1.3</ecNumber>
    </recommendedName>
    <alternativeName>
        <fullName evidence="8">Long-chain-fatty-acid--CoA ligase</fullName>
    </alternativeName>
</protein>
<organism evidence="14 15">
    <name type="scientific">Mugilogobius chulae</name>
    <name type="common">yellowstripe goby</name>
    <dbReference type="NCBI Taxonomy" id="88201"/>
    <lineage>
        <taxon>Eukaryota</taxon>
        <taxon>Metazoa</taxon>
        <taxon>Chordata</taxon>
        <taxon>Craniata</taxon>
        <taxon>Vertebrata</taxon>
        <taxon>Euteleostomi</taxon>
        <taxon>Actinopterygii</taxon>
        <taxon>Neopterygii</taxon>
        <taxon>Teleostei</taxon>
        <taxon>Neoteleostei</taxon>
        <taxon>Acanthomorphata</taxon>
        <taxon>Gobiaria</taxon>
        <taxon>Gobiiformes</taxon>
        <taxon>Gobioidei</taxon>
        <taxon>Gobiidae</taxon>
        <taxon>Gobionellinae</taxon>
        <taxon>Mugilogobius</taxon>
    </lineage>
</organism>
<feature type="coiled-coil region" evidence="10">
    <location>
        <begin position="1249"/>
        <end position="1329"/>
    </location>
</feature>
<evidence type="ECO:0000313" key="15">
    <source>
        <dbReference type="Proteomes" id="UP001460270"/>
    </source>
</evidence>
<feature type="region of interest" description="Disordered" evidence="11">
    <location>
        <begin position="1153"/>
        <end position="1207"/>
    </location>
</feature>
<dbReference type="InterPro" id="IPR000873">
    <property type="entry name" value="AMP-dep_synth/lig_dom"/>
</dbReference>
<dbReference type="GO" id="GO:0044539">
    <property type="term" value="P:long-chain fatty acid import into cell"/>
    <property type="evidence" value="ECO:0007669"/>
    <property type="project" value="TreeGrafter"/>
</dbReference>
<dbReference type="Gene3D" id="3.30.300.30">
    <property type="match status" value="1"/>
</dbReference>
<feature type="compositionally biased region" description="Polar residues" evidence="11">
    <location>
        <begin position="1060"/>
        <end position="1070"/>
    </location>
</feature>
<comment type="catalytic activity">
    <reaction evidence="7">
        <text>a very long-chain fatty acid + ATP + CoA = a very long-chain fatty acyl-CoA + AMP + diphosphate</text>
        <dbReference type="Rhea" id="RHEA:54536"/>
        <dbReference type="ChEBI" id="CHEBI:30616"/>
        <dbReference type="ChEBI" id="CHEBI:33019"/>
        <dbReference type="ChEBI" id="CHEBI:57287"/>
        <dbReference type="ChEBI" id="CHEBI:58950"/>
        <dbReference type="ChEBI" id="CHEBI:138261"/>
        <dbReference type="ChEBI" id="CHEBI:456215"/>
    </reaction>
    <physiologicalReaction direction="left-to-right" evidence="7">
        <dbReference type="Rhea" id="RHEA:54537"/>
    </physiologicalReaction>
</comment>
<feature type="compositionally biased region" description="Low complexity" evidence="11">
    <location>
        <begin position="15"/>
        <end position="28"/>
    </location>
</feature>
<dbReference type="InterPro" id="IPR042099">
    <property type="entry name" value="ANL_N_sf"/>
</dbReference>
<comment type="catalytic activity">
    <reaction evidence="9">
        <text>tetracosanoate + ATP + CoA = tetracosanoyl-CoA + AMP + diphosphate</text>
        <dbReference type="Rhea" id="RHEA:33639"/>
        <dbReference type="ChEBI" id="CHEBI:30616"/>
        <dbReference type="ChEBI" id="CHEBI:31014"/>
        <dbReference type="ChEBI" id="CHEBI:33019"/>
        <dbReference type="ChEBI" id="CHEBI:57287"/>
        <dbReference type="ChEBI" id="CHEBI:65052"/>
        <dbReference type="ChEBI" id="CHEBI:456215"/>
    </reaction>
    <physiologicalReaction direction="left-to-right" evidence="9">
        <dbReference type="Rhea" id="RHEA:33640"/>
    </physiologicalReaction>
</comment>
<keyword evidence="4" id="KW-0813">Transport</keyword>
<dbReference type="InterPro" id="IPR057664">
    <property type="entry name" value="CEP152_PLK4_bind"/>
</dbReference>
<feature type="coiled-coil region" evidence="10">
    <location>
        <begin position="474"/>
        <end position="557"/>
    </location>
</feature>
<feature type="compositionally biased region" description="Basic and acidic residues" evidence="11">
    <location>
        <begin position="1567"/>
        <end position="1579"/>
    </location>
</feature>
<keyword evidence="4" id="KW-0445">Lipid transport</keyword>
<feature type="domain" description="AMP-dependent synthetase/ligase" evidence="12">
    <location>
        <begin position="1741"/>
        <end position="2027"/>
    </location>
</feature>
<dbReference type="GO" id="GO:0004467">
    <property type="term" value="F:long-chain fatty acid-CoA ligase activity"/>
    <property type="evidence" value="ECO:0007669"/>
    <property type="project" value="UniProtKB-EC"/>
</dbReference>
<dbReference type="GO" id="GO:0005789">
    <property type="term" value="C:endoplasmic reticulum membrane"/>
    <property type="evidence" value="ECO:0007669"/>
    <property type="project" value="TreeGrafter"/>
</dbReference>
<keyword evidence="15" id="KW-1185">Reference proteome</keyword>
<keyword evidence="5" id="KW-0443">Lipid metabolism</keyword>
<feature type="compositionally biased region" description="Basic and acidic residues" evidence="11">
    <location>
        <begin position="1045"/>
        <end position="1058"/>
    </location>
</feature>
<dbReference type="Pfam" id="PF25769">
    <property type="entry name" value="PLK4_bind_CEP152"/>
    <property type="match status" value="1"/>
</dbReference>
<dbReference type="PROSITE" id="PS00455">
    <property type="entry name" value="AMP_BINDING"/>
    <property type="match status" value="1"/>
</dbReference>
<evidence type="ECO:0000256" key="3">
    <source>
        <dbReference type="ARBA" id="ARBA00022832"/>
    </source>
</evidence>
<dbReference type="Gene3D" id="3.40.50.12780">
    <property type="entry name" value="N-terminal domain of ligase-like"/>
    <property type="match status" value="1"/>
</dbReference>
<dbReference type="SUPFAM" id="SSF56801">
    <property type="entry name" value="Acetyl-CoA synthetase-like"/>
    <property type="match status" value="1"/>
</dbReference>
<name>A0AAW0N8K6_9GOBI</name>
<dbReference type="Proteomes" id="UP001460270">
    <property type="component" value="Unassembled WGS sequence"/>
</dbReference>
<evidence type="ECO:0000313" key="14">
    <source>
        <dbReference type="EMBL" id="KAK7891037.1"/>
    </source>
</evidence>
<feature type="compositionally biased region" description="Polar residues" evidence="11">
    <location>
        <begin position="1582"/>
        <end position="1601"/>
    </location>
</feature>
<feature type="region of interest" description="Disordered" evidence="11">
    <location>
        <begin position="1045"/>
        <end position="1072"/>
    </location>
</feature>
<dbReference type="InterPro" id="IPR045851">
    <property type="entry name" value="AMP-bd_C_sf"/>
</dbReference>
<feature type="compositionally biased region" description="Polar residues" evidence="11">
    <location>
        <begin position="316"/>
        <end position="338"/>
    </location>
</feature>
<dbReference type="Pfam" id="PF00501">
    <property type="entry name" value="AMP-binding"/>
    <property type="match status" value="1"/>
</dbReference>
<feature type="coiled-coil region" evidence="10">
    <location>
        <begin position="842"/>
        <end position="984"/>
    </location>
</feature>
<feature type="compositionally biased region" description="Polar residues" evidence="11">
    <location>
        <begin position="804"/>
        <end position="821"/>
    </location>
</feature>
<feature type="compositionally biased region" description="Basic and acidic residues" evidence="11">
    <location>
        <begin position="1153"/>
        <end position="1182"/>
    </location>
</feature>
<accession>A0AAW0N8K6</accession>
<evidence type="ECO:0000256" key="6">
    <source>
        <dbReference type="ARBA" id="ARBA00026121"/>
    </source>
</evidence>
<feature type="coiled-coil region" evidence="10">
    <location>
        <begin position="624"/>
        <end position="723"/>
    </location>
</feature>
<dbReference type="FunFam" id="3.30.300.30:FF:000002">
    <property type="entry name" value="Long-chain fatty acid transport protein 1"/>
    <property type="match status" value="1"/>
</dbReference>
<dbReference type="EC" id="6.2.1.3" evidence="6"/>
<feature type="compositionally biased region" description="Basic residues" evidence="11">
    <location>
        <begin position="53"/>
        <end position="63"/>
    </location>
</feature>
<evidence type="ECO:0000256" key="5">
    <source>
        <dbReference type="ARBA" id="ARBA00023098"/>
    </source>
</evidence>
<evidence type="ECO:0000256" key="1">
    <source>
        <dbReference type="ARBA" id="ARBA00006432"/>
    </source>
</evidence>
<dbReference type="EMBL" id="JBBPFD010000017">
    <property type="protein sequence ID" value="KAK7891037.1"/>
    <property type="molecule type" value="Genomic_DNA"/>
</dbReference>
<dbReference type="InterPro" id="IPR020845">
    <property type="entry name" value="AMP-binding_CS"/>
</dbReference>
<comment type="similarity">
    <text evidence="1">Belongs to the ATP-dependent AMP-binding enzyme family.</text>
</comment>
<feature type="region of interest" description="Disordered" evidence="11">
    <location>
        <begin position="1525"/>
        <end position="1601"/>
    </location>
</feature>
<evidence type="ECO:0000256" key="8">
    <source>
        <dbReference type="ARBA" id="ARBA00041297"/>
    </source>
</evidence>
<keyword evidence="10" id="KW-0175">Coiled coil</keyword>
<sequence>MAASSAGRTTAVRQNCSVNGSENSVNNVDGQSEWSMDESEGEQGGITSWQTTSRKRGEKRRKDRSSNSESSGRGDDCFKCVIRFGEAGGVSKKNPIKLTKVLNDTIGRIEFARVLPDGNLLVGCTDLGQVGKALKVKSIGGVKVVSANRIGVTRAKSRKGVITKVPVGIGMEEFMENIKGGNVLSAYRMKSWFEGTKIDTETVVLEFQDVGKSLFADDGALWKRGRHLEHMKVQMQEAINKVEQWGKHLVIKPHAPAPCIMSIDFDSAALQTQHDEDEYDQEDYAREQELHKLLTDLPDDMLEDSRDSSPDLEYSICSNKNTGNSPQTNGAQQWSNHVRPTSNEQNYEANYNQFPFGERAVNGHLNGHQGQTQPHVWHQAQGPQFTQGDYSYNSIGTDNNDFSTDDYGAKAYPEGSKIPVEYNGNGGFGDRQVHGETGNHFQVFNSKSHQGQEMDQLQREFLDSTAKTADQEQLAQLRILHKAQQRQIEDLEQKLEDSRRNMRYLEHQFAIVKDEKDGLAVSLKESSCLIEEYKGREVKMQKNAKALEHQVQLLTEKDQENMKKQRVADAAVDTMKQQMLDMCRSDTLSRAREQHDRDITVLREQHDTALLASKQKIDSISQALDQQVELTQKLREQVKQLERQREEDQLERARVINGLTQRLEESQQQCAKLLQTSSVQEMSQLQIKLQQTQSAKTLSENMNKALQEDLAELKEQITLYESAVKHNVISLDLHNDLENHLSESCIDLGLKKTNLRNGTVHNPLAKLSDSKLPKDEALRLLRAEMQRCLANLKGKRQKIEHLQETSGETGQTKITEVSGPSQEELKQLEGTNNTCRNKWRFVSILEKKYKELKQNEEKVKAANLELCTKMREMIQELDQEKQEAAERSERVHQQHRDDVVKHVRTELIQEHTAQIEQLTQQHQQQLQELQTQLSEAHDKMSAVQECYISVCKEKDTLEESIRSKDNEEATLKETKQKMQEETDAALKKLRVEMEAQHQASVAELKAVWTKDKEKEIQQNVDMQVAQINATWKEEMKKMERNWSQKLEEANRQQSKETAEAASQTNSSQDRSVGIISVEELESRLTTQKQQLQTEADRAKMKAVEEAKKQVQKDLHEKHLEDMAKQVEGAVTRAYNRWVEDLTSLPEYQASLQSEREKWEEQQQSTTDEKVSQAVRAAEDRWAKRQRASWGAVSSQQEHELQQTASTLQSQLDQTRKEQAALLKAELSAARAAWNRDKLQEINLVQARSEQAYQSKLQEQQKKLHQALQRVKEEAELEKKDLISQTEARLQQAVESREQELNSYFAEKEKAQMKDLKDEIQAEIQAALAQIQTQLFMKQQGSEEAKKTSREPTGGHHNNSTFMSEGKLSLVLKETQEQYEKEILKIQASASQRAEQGRCRKECTQTVSNLQKKNQELQRHLEKACRQLQSAVREHKAAVKKLKGDMMRYLQESRERAAEMIRVEVHYYLTCLQELLEDGGQTTGAEKKIMNAASKLAAMAKVLETPVKNKSGKNYALPCGATAVSDGLSPSVKKPDFDKSPLLDQTDKRLNEKIPKQKTSDFNLKPSATERTKLSNERDPSAPVQTPNTPSSYRTSQQKTSSHCTDVVVRSKIRDIFLQGHVSESSCDPKAKTFLQELPVREEKRSTDWSLSSNDSETGLQIPRLSTSGRKVEPVKPFSVASNCNFGEFGGLTPDTSDLTVYNEIVKKTPNIQNSDFYTSKSSMSATLTNRQTSSRQNGSSFSAKRSETGDVVALFSENSPMFVWLWLGLAKIGCVGAFINCNIRSKSLLHCVKISGAKLLVAAEGKFTRCSGEILPGLQEQQVSVFLLSDKCRSSHVESFTQEMDQASSAPLPPNIRSGLSAMSPAVYIYTSGTTGLPKATPISHARLWVITLFHISMGRSCDEILYVSLPLYHTVAFLGITGAIEQGSTVALRTKFSVSNFWTDCRKYNATVILYIGETMRYLCNVPKSPNDRNHSVRCAIGNGTRPDVWREFLQRFGDIKITEFYGMTEGNCSFTNLCGKIGAIGRKSFVMQLVQPYAFIKFDVDREEVIRDASGFCIPVQTGEPGLMVSKITLLTPFPGYVGDLKQTESKRIHNVFKEGDVYFNSGDLLWEDKEGFVYFHDRVGDTFRWKGENVATTEVGDILSTADCIEEANVYGVSVPGHEGRVGMAAVALKEGSKFDTAAVFKVMETLPVYARPLFIRIQESLAVTGTFKYQKRKLTDEGFNPKAISDPLYFLDLKKKDYVPLTLNIYDSLVTGAIKI</sequence>
<feature type="region of interest" description="Disordered" evidence="11">
    <location>
        <begin position="803"/>
        <end position="822"/>
    </location>
</feature>
<keyword evidence="3" id="KW-0276">Fatty acid metabolism</keyword>
<feature type="coiled-coil region" evidence="10">
    <location>
        <begin position="1077"/>
        <end position="1120"/>
    </location>
</feature>
<feature type="coiled-coil region" evidence="10">
    <location>
        <begin position="1399"/>
        <end position="1451"/>
    </location>
</feature>
<evidence type="ECO:0000256" key="4">
    <source>
        <dbReference type="ARBA" id="ARBA00023055"/>
    </source>
</evidence>
<comment type="caution">
    <text evidence="14">The sequence shown here is derived from an EMBL/GenBank/DDBJ whole genome shotgun (WGS) entry which is preliminary data.</text>
</comment>
<dbReference type="GO" id="GO:0005324">
    <property type="term" value="F:long-chain fatty acid transmembrane transporter activity"/>
    <property type="evidence" value="ECO:0007669"/>
    <property type="project" value="TreeGrafter"/>
</dbReference>
<dbReference type="InterPro" id="IPR057659">
    <property type="entry name" value="CEP152_CC"/>
</dbReference>
<gene>
    <name evidence="14" type="ORF">WMY93_023000</name>
</gene>
<dbReference type="PANTHER" id="PTHR43107">
    <property type="entry name" value="LONG-CHAIN FATTY ACID TRANSPORT PROTEIN"/>
    <property type="match status" value="1"/>
</dbReference>
<evidence type="ECO:0000256" key="7">
    <source>
        <dbReference type="ARBA" id="ARBA00036527"/>
    </source>
</evidence>
<dbReference type="Pfam" id="PF25770">
    <property type="entry name" value="CC_CEP63-bind_CEP152"/>
    <property type="match status" value="1"/>
</dbReference>
<keyword evidence="2" id="KW-0436">Ligase</keyword>
<feature type="region of interest" description="Disordered" evidence="11">
    <location>
        <begin position="1"/>
        <end position="73"/>
    </location>
</feature>
<dbReference type="PANTHER" id="PTHR43107:SF4">
    <property type="entry name" value="LONG-CHAIN FATTY ACID TRANSPORT PROTEIN 2"/>
    <property type="match status" value="1"/>
</dbReference>
<dbReference type="GO" id="GO:0005886">
    <property type="term" value="C:plasma membrane"/>
    <property type="evidence" value="ECO:0007669"/>
    <property type="project" value="TreeGrafter"/>
</dbReference>
<evidence type="ECO:0000256" key="11">
    <source>
        <dbReference type="SAM" id="MobiDB-lite"/>
    </source>
</evidence>
<evidence type="ECO:0000256" key="2">
    <source>
        <dbReference type="ARBA" id="ARBA00022598"/>
    </source>
</evidence>
<proteinExistence type="inferred from homology"/>
<feature type="region of interest" description="Disordered" evidence="11">
    <location>
        <begin position="300"/>
        <end position="338"/>
    </location>
</feature>
<reference evidence="15" key="1">
    <citation type="submission" date="2024-04" db="EMBL/GenBank/DDBJ databases">
        <title>Salinicola lusitanus LLJ914,a marine bacterium isolated from the Okinawa Trough.</title>
        <authorList>
            <person name="Li J."/>
        </authorList>
    </citation>
    <scope>NUCLEOTIDE SEQUENCE [LARGE SCALE GENOMIC DNA]</scope>
</reference>
<evidence type="ECO:0000256" key="9">
    <source>
        <dbReference type="ARBA" id="ARBA00048666"/>
    </source>
</evidence>
<feature type="compositionally biased region" description="Polar residues" evidence="11">
    <location>
        <begin position="1"/>
        <end position="14"/>
    </location>
</feature>
<feature type="region of interest" description="Disordered" evidence="11">
    <location>
        <begin position="1338"/>
        <end position="1361"/>
    </location>
</feature>
<feature type="compositionally biased region" description="Basic and acidic residues" evidence="11">
    <location>
        <begin position="1532"/>
        <end position="1558"/>
    </location>
</feature>
<feature type="compositionally biased region" description="Basic and acidic residues" evidence="11">
    <location>
        <begin position="1340"/>
        <end position="1353"/>
    </location>
</feature>